<dbReference type="Pfam" id="PF00501">
    <property type="entry name" value="AMP-binding"/>
    <property type="match status" value="1"/>
</dbReference>
<dbReference type="Gene3D" id="3.40.50.980">
    <property type="match status" value="2"/>
</dbReference>
<dbReference type="Gene3D" id="2.30.38.10">
    <property type="entry name" value="Luciferase, Domain 3"/>
    <property type="match status" value="1"/>
</dbReference>
<dbReference type="PATRIC" id="fig|629262.5.peg.5125"/>
<dbReference type="GO" id="GO:0043041">
    <property type="term" value="P:amino acid activation for nonribosomal peptide biosynthetic process"/>
    <property type="evidence" value="ECO:0007669"/>
    <property type="project" value="TreeGrafter"/>
</dbReference>
<dbReference type="InterPro" id="IPR020845">
    <property type="entry name" value="AMP-binding_CS"/>
</dbReference>
<dbReference type="SUPFAM" id="SSF56801">
    <property type="entry name" value="Acetyl-CoA synthetase-like"/>
    <property type="match status" value="1"/>
</dbReference>
<dbReference type="AlphaFoldDB" id="F3FSD8"/>
<organism evidence="2 3">
    <name type="scientific">Pseudomonas syringae pv. japonica str. M301072</name>
    <dbReference type="NCBI Taxonomy" id="629262"/>
    <lineage>
        <taxon>Bacteria</taxon>
        <taxon>Pseudomonadati</taxon>
        <taxon>Pseudomonadota</taxon>
        <taxon>Gammaproteobacteria</taxon>
        <taxon>Pseudomonadales</taxon>
        <taxon>Pseudomonadaceae</taxon>
        <taxon>Pseudomonas</taxon>
        <taxon>Pseudomonas syringae</taxon>
    </lineage>
</organism>
<name>F3FSD8_PSESX</name>
<dbReference type="HOGENOM" id="CLU_1096290_0_0_6"/>
<gene>
    <name evidence="2" type="ORF">PSYJA_30961</name>
</gene>
<dbReference type="PANTHER" id="PTHR45527:SF1">
    <property type="entry name" value="FATTY ACID SYNTHASE"/>
    <property type="match status" value="1"/>
</dbReference>
<dbReference type="Proteomes" id="UP000004471">
    <property type="component" value="Unassembled WGS sequence"/>
</dbReference>
<dbReference type="EMBL" id="AEAH01001455">
    <property type="protein sequence ID" value="EGH33130.1"/>
    <property type="molecule type" value="Genomic_DNA"/>
</dbReference>
<comment type="caution">
    <text evidence="2">The sequence shown here is derived from an EMBL/GenBank/DDBJ whole genome shotgun (WGS) entry which is preliminary data.</text>
</comment>
<protein>
    <submittedName>
        <fullName evidence="2">Amino acid adenylation</fullName>
    </submittedName>
</protein>
<feature type="domain" description="AMP-dependent synthetase/ligase" evidence="1">
    <location>
        <begin position="22"/>
        <end position="242"/>
    </location>
</feature>
<sequence>AVLLLEADARAENGIDRAPVTNPQLAGLGAQHLAYLIYTSGSTGQPKGVAMPHAPLVNLMHWQIAQTVEDRRPRQRTLQFAALGFDVAFQEIFSTLCAGGELSLIHSDTRLNFRRLFEHICEQRIERLYMPCIALQALAEAMVAEPEQPECLLQDVITAGEQLRITEPMRQFFARLNDARLHNHYGPTESHVVTALTLDGDPQAWPTLPSIGQPVANTRIYLLDEHMRPVPVDVAGELYIGGGVCRPWLSEPR</sequence>
<dbReference type="GO" id="GO:0031177">
    <property type="term" value="F:phosphopantetheine binding"/>
    <property type="evidence" value="ECO:0007669"/>
    <property type="project" value="TreeGrafter"/>
</dbReference>
<dbReference type="GO" id="GO:0044550">
    <property type="term" value="P:secondary metabolite biosynthetic process"/>
    <property type="evidence" value="ECO:0007669"/>
    <property type="project" value="TreeGrafter"/>
</dbReference>
<proteinExistence type="predicted"/>
<feature type="non-terminal residue" evidence="2">
    <location>
        <position position="1"/>
    </location>
</feature>
<dbReference type="GO" id="GO:0005737">
    <property type="term" value="C:cytoplasm"/>
    <property type="evidence" value="ECO:0007669"/>
    <property type="project" value="TreeGrafter"/>
</dbReference>
<dbReference type="PANTHER" id="PTHR45527">
    <property type="entry name" value="NONRIBOSOMAL PEPTIDE SYNTHETASE"/>
    <property type="match status" value="1"/>
</dbReference>
<evidence type="ECO:0000259" key="1">
    <source>
        <dbReference type="Pfam" id="PF00501"/>
    </source>
</evidence>
<dbReference type="PROSITE" id="PS00455">
    <property type="entry name" value="AMP_BINDING"/>
    <property type="match status" value="1"/>
</dbReference>
<dbReference type="InterPro" id="IPR000873">
    <property type="entry name" value="AMP-dep_synth/lig_dom"/>
</dbReference>
<reference evidence="2 3" key="1">
    <citation type="journal article" date="2011" name="PLoS Pathog.">
        <title>Dynamic evolution of pathogenicity revealed by sequencing and comparative genomics of 19 Pseudomonas syringae isolates.</title>
        <authorList>
            <person name="Baltrus D.A."/>
            <person name="Nishimura M.T."/>
            <person name="Romanchuk A."/>
            <person name="Chang J.H."/>
            <person name="Mukhtar M.S."/>
            <person name="Cherkis K."/>
            <person name="Roach J."/>
            <person name="Grant S.R."/>
            <person name="Jones C.D."/>
            <person name="Dangl J.L."/>
        </authorList>
    </citation>
    <scope>NUCLEOTIDE SEQUENCE [LARGE SCALE GENOMIC DNA]</scope>
    <source>
        <strain evidence="3">M301072PT</strain>
    </source>
</reference>
<evidence type="ECO:0000313" key="3">
    <source>
        <dbReference type="Proteomes" id="UP000004471"/>
    </source>
</evidence>
<evidence type="ECO:0000313" key="2">
    <source>
        <dbReference type="EMBL" id="EGH33130.1"/>
    </source>
</evidence>
<accession>F3FSD8</accession>